<protein>
    <submittedName>
        <fullName evidence="4">NAD(P)-dependent dehydrogenase, short-chain alcohol dehydrogenase family</fullName>
    </submittedName>
</protein>
<dbReference type="AlphaFoldDB" id="A0A1M6Q2R5"/>
<gene>
    <name evidence="4" type="ORF">SAMN05444000_12019</name>
</gene>
<reference evidence="5" key="1">
    <citation type="submission" date="2016-11" db="EMBL/GenBank/DDBJ databases">
        <authorList>
            <person name="Varghese N."/>
            <person name="Submissions S."/>
        </authorList>
    </citation>
    <scope>NUCLEOTIDE SEQUENCE [LARGE SCALE GENOMIC DNA]</scope>
    <source>
        <strain evidence="5">DSM 100564</strain>
    </source>
</reference>
<dbReference type="Pfam" id="PF13561">
    <property type="entry name" value="adh_short_C2"/>
    <property type="match status" value="1"/>
</dbReference>
<evidence type="ECO:0000313" key="4">
    <source>
        <dbReference type="EMBL" id="SHK14411.1"/>
    </source>
</evidence>
<accession>A0A1M6Q2R5</accession>
<dbReference type="SUPFAM" id="SSF51735">
    <property type="entry name" value="NAD(P)-binding Rossmann-fold domains"/>
    <property type="match status" value="1"/>
</dbReference>
<evidence type="ECO:0000256" key="2">
    <source>
        <dbReference type="ARBA" id="ARBA00023002"/>
    </source>
</evidence>
<sequence>MVGNVSEIQSEDTPMTKSLKSPNGRLAEKIAVITGGATGMGRANALMFAEEGAKVSIFDIQDEEGQKTVDMIRENGGEAAFFHADVTKDAEFNAAFDAAFETFGPYNVLFNHAGTIIVKAMHETSAEEYDWLMDVNVKSAFLTCRRAVQDMSANGGGSIVITSSIAAELGYALESVYCMSKGAVLQLARTISTEYRDAGIRCNAICPGFVETAHGLKEIAELDAAGQEWEDSGMAATQGRICYPEEVAAAVVFLASDEASFVNGNATYVDNGWCAKG</sequence>
<dbReference type="GO" id="GO:0016491">
    <property type="term" value="F:oxidoreductase activity"/>
    <property type="evidence" value="ECO:0007669"/>
    <property type="project" value="UniProtKB-KW"/>
</dbReference>
<dbReference type="PANTHER" id="PTHR24321">
    <property type="entry name" value="DEHYDROGENASES, SHORT CHAIN"/>
    <property type="match status" value="1"/>
</dbReference>
<dbReference type="PROSITE" id="PS00061">
    <property type="entry name" value="ADH_SHORT"/>
    <property type="match status" value="1"/>
</dbReference>
<dbReference type="STRING" id="1470563.SAMN05444000_12019"/>
<dbReference type="EMBL" id="FQZQ01000020">
    <property type="protein sequence ID" value="SHK14411.1"/>
    <property type="molecule type" value="Genomic_DNA"/>
</dbReference>
<keyword evidence="2" id="KW-0560">Oxidoreductase</keyword>
<dbReference type="Proteomes" id="UP000183982">
    <property type="component" value="Unassembled WGS sequence"/>
</dbReference>
<comment type="similarity">
    <text evidence="1">Belongs to the short-chain dehydrogenases/reductases (SDR) family.</text>
</comment>
<dbReference type="InterPro" id="IPR020904">
    <property type="entry name" value="Sc_DH/Rdtase_CS"/>
</dbReference>
<keyword evidence="5" id="KW-1185">Reference proteome</keyword>
<evidence type="ECO:0000256" key="1">
    <source>
        <dbReference type="ARBA" id="ARBA00006484"/>
    </source>
</evidence>
<organism evidence="4 5">
    <name type="scientific">Shimia gijangensis</name>
    <dbReference type="NCBI Taxonomy" id="1470563"/>
    <lineage>
        <taxon>Bacteria</taxon>
        <taxon>Pseudomonadati</taxon>
        <taxon>Pseudomonadota</taxon>
        <taxon>Alphaproteobacteria</taxon>
        <taxon>Rhodobacterales</taxon>
        <taxon>Roseobacteraceae</taxon>
    </lineage>
</organism>
<dbReference type="PANTHER" id="PTHR24321:SF11">
    <property type="entry name" value="BLR0893 PROTEIN"/>
    <property type="match status" value="1"/>
</dbReference>
<dbReference type="InterPro" id="IPR036291">
    <property type="entry name" value="NAD(P)-bd_dom_sf"/>
</dbReference>
<name>A0A1M6Q2R5_9RHOB</name>
<dbReference type="Gene3D" id="3.40.50.720">
    <property type="entry name" value="NAD(P)-binding Rossmann-like Domain"/>
    <property type="match status" value="1"/>
</dbReference>
<proteinExistence type="inferred from homology"/>
<dbReference type="FunFam" id="3.40.50.720:FF:000084">
    <property type="entry name" value="Short-chain dehydrogenase reductase"/>
    <property type="match status" value="1"/>
</dbReference>
<dbReference type="PRINTS" id="PR00081">
    <property type="entry name" value="GDHRDH"/>
</dbReference>
<evidence type="ECO:0000256" key="3">
    <source>
        <dbReference type="SAM" id="MobiDB-lite"/>
    </source>
</evidence>
<evidence type="ECO:0000313" key="5">
    <source>
        <dbReference type="Proteomes" id="UP000183982"/>
    </source>
</evidence>
<feature type="region of interest" description="Disordered" evidence="3">
    <location>
        <begin position="1"/>
        <end position="21"/>
    </location>
</feature>
<dbReference type="InterPro" id="IPR002347">
    <property type="entry name" value="SDR_fam"/>
</dbReference>
<dbReference type="CDD" id="cd05233">
    <property type="entry name" value="SDR_c"/>
    <property type="match status" value="1"/>
</dbReference>